<dbReference type="PANTHER" id="PTHR30619:SF7">
    <property type="entry name" value="BETA-LACTAMASE DOMAIN PROTEIN"/>
    <property type="match status" value="1"/>
</dbReference>
<evidence type="ECO:0000256" key="2">
    <source>
        <dbReference type="ARBA" id="ARBA00022475"/>
    </source>
</evidence>
<dbReference type="EMBL" id="SETJ01000022">
    <property type="protein sequence ID" value="RZM16831.1"/>
    <property type="molecule type" value="Genomic_DNA"/>
</dbReference>
<dbReference type="PANTHER" id="PTHR30619">
    <property type="entry name" value="DNA INTERNALIZATION/COMPETENCE PROTEIN COMEC/REC2"/>
    <property type="match status" value="1"/>
</dbReference>
<protein>
    <submittedName>
        <fullName evidence="8">Competence protein ComEC</fullName>
    </submittedName>
</protein>
<keyword evidence="5 6" id="KW-0472">Membrane</keyword>
<keyword evidence="3 6" id="KW-0812">Transmembrane</keyword>
<feature type="transmembrane region" description="Helical" evidence="6">
    <location>
        <begin position="444"/>
        <end position="460"/>
    </location>
</feature>
<dbReference type="InterPro" id="IPR025405">
    <property type="entry name" value="DUF4131"/>
</dbReference>
<comment type="caution">
    <text evidence="8">The sequence shown here is derived from an EMBL/GenBank/DDBJ whole genome shotgun (WGS) entry which is preliminary data.</text>
</comment>
<gene>
    <name evidence="8" type="ORF">LDELB18P1_0672</name>
</gene>
<dbReference type="InterPro" id="IPR004477">
    <property type="entry name" value="ComEC_N"/>
</dbReference>
<dbReference type="CDD" id="cd07731">
    <property type="entry name" value="ComA-like_MBL-fold"/>
    <property type="match status" value="1"/>
</dbReference>
<sequence length="752" mass="83635">MATRPSRQLRTSLQSSLQAGFYFLLALASVSLCGIFQSQKWGKLFALAALFYLLFLLKDKYGGLFKLALAFLLLLTLVLAKDQVKPGEPAGDIRLYPDQVKITDGWLSGRGQTATQKVQVYGPASREALALLENGQSIDLTEVGGAVSEIEPATNPGQFDYRRYLASQHVYRQVKLAHYQVKLAPASLLTRLHGLRWKIQAYLKRLPRLLAFFASELLLAENPAGDNQANLNTYRDLGVIHILSISGMHVGIYVFALAVFGSYLHMTKEEVFAASCALLTFEVFLSAGQPGFIRATLSYVFSAGLAFKSRRIGRADLLGLTYCCQQLFTPRLLLETGGILTYVLALGLVLTAKLPDCKQAFWLNGLLTPFLLYFFYQVNVCTIFYNILVVPYFNYIVMPMTGLALLAPPGLAAFFEKILEAAEGMLANVAKTGFGQLIYGQVKAWQLALLFVLTFLYLITRKKKYRHILAAVYLLIFVSIHFPLEGQVSFIDVGQGDSILLTTPIRRQVYLIDTGGKLTFGKKKQSQPQIDRITIPLLKAQGISQIDGVFVSHQDADHVGDLGPLLGEMPVKRLYMGAGLIQNPSFRARIAGRVEKTKLVELKAGMEVKEAINFQVLHPEVAGKGENKDSLSLTCRLAGKSWAFTGDLDQAGEEAIIKKFPDLKIDYFKLGHHGSDTSSSTVFLPAIQPKLVFISAGRNNRYHHPKPETLAKLHQLGIPYLNTQTEGMISWHYGIREYFSSFLEGRRVCYHY</sequence>
<dbReference type="InterPro" id="IPR001279">
    <property type="entry name" value="Metallo-B-lactamas"/>
</dbReference>
<evidence type="ECO:0000259" key="7">
    <source>
        <dbReference type="SMART" id="SM00849"/>
    </source>
</evidence>
<dbReference type="Pfam" id="PF00753">
    <property type="entry name" value="Lactamase_B"/>
    <property type="match status" value="1"/>
</dbReference>
<dbReference type="AlphaFoldDB" id="A0A4Q7DW75"/>
<dbReference type="InterPro" id="IPR035681">
    <property type="entry name" value="ComA-like_MBL"/>
</dbReference>
<keyword evidence="2" id="KW-1003">Cell membrane</keyword>
<feature type="transmembrane region" description="Helical" evidence="6">
    <location>
        <begin position="467"/>
        <end position="484"/>
    </location>
</feature>
<feature type="transmembrane region" description="Helical" evidence="6">
    <location>
        <begin position="328"/>
        <end position="350"/>
    </location>
</feature>
<dbReference type="SUPFAM" id="SSF56281">
    <property type="entry name" value="Metallo-hydrolase/oxidoreductase"/>
    <property type="match status" value="1"/>
</dbReference>
<reference evidence="8 9" key="1">
    <citation type="submission" date="2019-01" db="EMBL/GenBank/DDBJ databases">
        <title>Colonization of the human gut by bovine bacteria present in Parmesan cheese.</title>
        <authorList>
            <person name="Lugli G.A."/>
            <person name="Milani C."/>
        </authorList>
    </citation>
    <scope>NUCLEOTIDE SEQUENCE [LARGE SCALE GENOMIC DNA]</scope>
    <source>
        <strain evidence="8 9">LDELB18P1</strain>
    </source>
</reference>
<evidence type="ECO:0000256" key="4">
    <source>
        <dbReference type="ARBA" id="ARBA00022989"/>
    </source>
</evidence>
<dbReference type="InterPro" id="IPR036866">
    <property type="entry name" value="RibonucZ/Hydroxyglut_hydro"/>
</dbReference>
<accession>A0A4Q7DW75</accession>
<dbReference type="GO" id="GO:0005886">
    <property type="term" value="C:plasma membrane"/>
    <property type="evidence" value="ECO:0007669"/>
    <property type="project" value="UniProtKB-SubCell"/>
</dbReference>
<dbReference type="InterPro" id="IPR004797">
    <property type="entry name" value="Competence_ComEC/Rec2"/>
</dbReference>
<dbReference type="InterPro" id="IPR052159">
    <property type="entry name" value="Competence_DNA_uptake"/>
</dbReference>
<proteinExistence type="predicted"/>
<feature type="domain" description="Metallo-beta-lactamase" evidence="7">
    <location>
        <begin position="495"/>
        <end position="698"/>
    </location>
</feature>
<evidence type="ECO:0000256" key="5">
    <source>
        <dbReference type="ARBA" id="ARBA00023136"/>
    </source>
</evidence>
<organism evidence="8 9">
    <name type="scientific">Lactobacillus delbrueckii</name>
    <dbReference type="NCBI Taxonomy" id="1584"/>
    <lineage>
        <taxon>Bacteria</taxon>
        <taxon>Bacillati</taxon>
        <taxon>Bacillota</taxon>
        <taxon>Bacilli</taxon>
        <taxon>Lactobacillales</taxon>
        <taxon>Lactobacillaceae</taxon>
        <taxon>Lactobacillus</taxon>
    </lineage>
</organism>
<comment type="subcellular location">
    <subcellularLocation>
        <location evidence="1">Cell membrane</location>
        <topology evidence="1">Multi-pass membrane protein</topology>
    </subcellularLocation>
</comment>
<dbReference type="GO" id="GO:0030420">
    <property type="term" value="P:establishment of competence for transformation"/>
    <property type="evidence" value="ECO:0007669"/>
    <property type="project" value="InterPro"/>
</dbReference>
<evidence type="ECO:0000313" key="8">
    <source>
        <dbReference type="EMBL" id="RZM16831.1"/>
    </source>
</evidence>
<dbReference type="Proteomes" id="UP000292818">
    <property type="component" value="Unassembled WGS sequence"/>
</dbReference>
<keyword evidence="4 6" id="KW-1133">Transmembrane helix</keyword>
<dbReference type="Pfam" id="PF03772">
    <property type="entry name" value="Competence"/>
    <property type="match status" value="1"/>
</dbReference>
<evidence type="ECO:0000313" key="9">
    <source>
        <dbReference type="Proteomes" id="UP000292818"/>
    </source>
</evidence>
<feature type="transmembrane region" description="Helical" evidence="6">
    <location>
        <begin position="20"/>
        <end position="36"/>
    </location>
</feature>
<evidence type="ECO:0000256" key="1">
    <source>
        <dbReference type="ARBA" id="ARBA00004651"/>
    </source>
</evidence>
<evidence type="ECO:0000256" key="6">
    <source>
        <dbReference type="SAM" id="Phobius"/>
    </source>
</evidence>
<dbReference type="SMART" id="SM00849">
    <property type="entry name" value="Lactamase_B"/>
    <property type="match status" value="1"/>
</dbReference>
<feature type="transmembrane region" description="Helical" evidence="6">
    <location>
        <begin position="63"/>
        <end position="80"/>
    </location>
</feature>
<dbReference type="Pfam" id="PF13567">
    <property type="entry name" value="DUF4131"/>
    <property type="match status" value="1"/>
</dbReference>
<dbReference type="Gene3D" id="3.60.15.10">
    <property type="entry name" value="Ribonuclease Z/Hydroxyacylglutathione hydrolase-like"/>
    <property type="match status" value="1"/>
</dbReference>
<dbReference type="NCBIfam" id="TIGR00361">
    <property type="entry name" value="ComEC_Rec2"/>
    <property type="match status" value="1"/>
</dbReference>
<feature type="transmembrane region" description="Helical" evidence="6">
    <location>
        <begin position="239"/>
        <end position="263"/>
    </location>
</feature>
<evidence type="ECO:0000256" key="3">
    <source>
        <dbReference type="ARBA" id="ARBA00022692"/>
    </source>
</evidence>
<name>A0A4Q7DW75_9LACO</name>
<feature type="transmembrane region" description="Helical" evidence="6">
    <location>
        <begin position="283"/>
        <end position="307"/>
    </location>
</feature>